<dbReference type="Proteomes" id="UP001153737">
    <property type="component" value="Chromosome 2"/>
</dbReference>
<dbReference type="PANTHER" id="PTHR21104:SF2">
    <property type="entry name" value="FIBRONECTIN TYPE-III DOMAIN-CONTAINING PROTEIN"/>
    <property type="match status" value="1"/>
</dbReference>
<feature type="compositionally biased region" description="Basic and acidic residues" evidence="1">
    <location>
        <begin position="241"/>
        <end position="254"/>
    </location>
</feature>
<evidence type="ECO:0000313" key="3">
    <source>
        <dbReference type="EMBL" id="CAH1156002.1"/>
    </source>
</evidence>
<keyword evidence="4" id="KW-1185">Reference proteome</keyword>
<feature type="domain" description="Fibronectin type III" evidence="2">
    <location>
        <begin position="113"/>
        <end position="194"/>
    </location>
</feature>
<gene>
    <name evidence="3" type="ORF">PHAECO_LOCUS5978</name>
</gene>
<reference evidence="3" key="2">
    <citation type="submission" date="2022-10" db="EMBL/GenBank/DDBJ databases">
        <authorList>
            <consortium name="ENA_rothamsted_submissions"/>
            <consortium name="culmorum"/>
            <person name="King R."/>
        </authorList>
    </citation>
    <scope>NUCLEOTIDE SEQUENCE</scope>
</reference>
<reference evidence="3" key="1">
    <citation type="submission" date="2022-01" db="EMBL/GenBank/DDBJ databases">
        <authorList>
            <person name="King R."/>
        </authorList>
    </citation>
    <scope>NUCLEOTIDE SEQUENCE</scope>
</reference>
<evidence type="ECO:0000313" key="4">
    <source>
        <dbReference type="Proteomes" id="UP001153737"/>
    </source>
</evidence>
<feature type="region of interest" description="Disordered" evidence="1">
    <location>
        <begin position="208"/>
        <end position="254"/>
    </location>
</feature>
<dbReference type="EMBL" id="OU896708">
    <property type="protein sequence ID" value="CAH1156002.1"/>
    <property type="molecule type" value="Genomic_DNA"/>
</dbReference>
<sequence>MCRLTSADFDDFSSDEPATSYTCHVERGDVATSHTCHTCCVERGDVATSHTCCGDSGDVAMPHACCVERDVATSHTCCVERGYVATSSRCLLYSASGTVTHKRHVFNTTPKEYQRYSATPTTSHVDHPTATAHDSLSNLYHPHLPSHLLQIHAQPPRKPRPRMNSAIFVSSAGPGLDPKEFFRRHGSVSRLCRKARSVDNISLEEKFMEGKRFGVPQLSVSGPSPPEDDEREEEEEEEEGEGRGERVTLMREDE</sequence>
<dbReference type="OrthoDB" id="9949424at2759"/>
<dbReference type="PANTHER" id="PTHR21104">
    <property type="entry name" value="FIBRONECTIN TYPE III DOMAIN-CONTAINING PROTEIN"/>
    <property type="match status" value="1"/>
</dbReference>
<name>A0A9P0DRA2_PHACE</name>
<dbReference type="InterPro" id="IPR032073">
    <property type="entry name" value="FNDC5_C"/>
</dbReference>
<organism evidence="3 4">
    <name type="scientific">Phaedon cochleariae</name>
    <name type="common">Mustard beetle</name>
    <dbReference type="NCBI Taxonomy" id="80249"/>
    <lineage>
        <taxon>Eukaryota</taxon>
        <taxon>Metazoa</taxon>
        <taxon>Ecdysozoa</taxon>
        <taxon>Arthropoda</taxon>
        <taxon>Hexapoda</taxon>
        <taxon>Insecta</taxon>
        <taxon>Pterygota</taxon>
        <taxon>Neoptera</taxon>
        <taxon>Endopterygota</taxon>
        <taxon>Coleoptera</taxon>
        <taxon>Polyphaga</taxon>
        <taxon>Cucujiformia</taxon>
        <taxon>Chrysomeloidea</taxon>
        <taxon>Chrysomelidae</taxon>
        <taxon>Chrysomelinae</taxon>
        <taxon>Chrysomelini</taxon>
        <taxon>Phaedon</taxon>
    </lineage>
</organism>
<evidence type="ECO:0000259" key="2">
    <source>
        <dbReference type="Pfam" id="PF16066"/>
    </source>
</evidence>
<dbReference type="AlphaFoldDB" id="A0A9P0DRA2"/>
<protein>
    <recommendedName>
        <fullName evidence="2">Fibronectin type III domain-containing protein</fullName>
    </recommendedName>
</protein>
<proteinExistence type="predicted"/>
<evidence type="ECO:0000256" key="1">
    <source>
        <dbReference type="SAM" id="MobiDB-lite"/>
    </source>
</evidence>
<accession>A0A9P0DRA2</accession>
<feature type="compositionally biased region" description="Acidic residues" evidence="1">
    <location>
        <begin position="226"/>
        <end position="240"/>
    </location>
</feature>
<dbReference type="Pfam" id="PF16066">
    <property type="entry name" value="DUF4808"/>
    <property type="match status" value="1"/>
</dbReference>